<accession>A0A3S9UUC3</accession>
<organism evidence="2 3">
    <name type="scientific">Paenibacillus lutimineralis</name>
    <dbReference type="NCBI Taxonomy" id="2707005"/>
    <lineage>
        <taxon>Bacteria</taxon>
        <taxon>Bacillati</taxon>
        <taxon>Bacillota</taxon>
        <taxon>Bacilli</taxon>
        <taxon>Bacillales</taxon>
        <taxon>Paenibacillaceae</taxon>
        <taxon>Paenibacillus</taxon>
    </lineage>
</organism>
<dbReference type="RefSeq" id="WP_126996129.1">
    <property type="nucleotide sequence ID" value="NZ_CP034346.1"/>
</dbReference>
<dbReference type="Pfam" id="PF12645">
    <property type="entry name" value="HTH_16"/>
    <property type="match status" value="1"/>
</dbReference>
<protein>
    <recommendedName>
        <fullName evidence="1">Helix-turn-helix conjugative transposon-like domain-containing protein</fullName>
    </recommendedName>
</protein>
<keyword evidence="3" id="KW-1185">Reference proteome</keyword>
<feature type="domain" description="Helix-turn-helix conjugative transposon-like" evidence="1">
    <location>
        <begin position="17"/>
        <end position="68"/>
    </location>
</feature>
<dbReference type="OrthoDB" id="2471504at2"/>
<dbReference type="Proteomes" id="UP000270678">
    <property type="component" value="Chromosome"/>
</dbReference>
<dbReference type="InterPro" id="IPR024760">
    <property type="entry name" value="HTH_dom_conjug_TS-like"/>
</dbReference>
<evidence type="ECO:0000313" key="3">
    <source>
        <dbReference type="Proteomes" id="UP000270678"/>
    </source>
</evidence>
<reference evidence="3" key="1">
    <citation type="submission" date="2018-12" db="EMBL/GenBank/DDBJ databases">
        <title>Complete genome sequence of Paenibacillus sp. MBLB1234.</title>
        <authorList>
            <person name="Nam Y.-D."/>
            <person name="Kang J."/>
            <person name="Chung W.-H."/>
            <person name="Park Y.S."/>
        </authorList>
    </citation>
    <scope>NUCLEOTIDE SEQUENCE [LARGE SCALE GENOMIC DNA]</scope>
    <source>
        <strain evidence="3">MBLB1234</strain>
    </source>
</reference>
<sequence length="73" mass="8441">MEAQNAPRDVPDDEFLSLLQLAKQNDEEAILKLIDLFKGDILRVSKYIYTSEEDAVSDIILELLEMIKEENKE</sequence>
<evidence type="ECO:0000259" key="1">
    <source>
        <dbReference type="Pfam" id="PF12645"/>
    </source>
</evidence>
<gene>
    <name evidence="2" type="ORF">EI981_05440</name>
</gene>
<dbReference type="EMBL" id="CP034346">
    <property type="protein sequence ID" value="AZS13948.1"/>
    <property type="molecule type" value="Genomic_DNA"/>
</dbReference>
<evidence type="ECO:0000313" key="2">
    <source>
        <dbReference type="EMBL" id="AZS13948.1"/>
    </source>
</evidence>
<dbReference type="KEGG" id="plut:EI981_05440"/>
<name>A0A3S9UUC3_9BACL</name>
<dbReference type="AlphaFoldDB" id="A0A3S9UUC3"/>
<proteinExistence type="predicted"/>